<keyword evidence="3" id="KW-1185">Reference proteome</keyword>
<feature type="chain" id="PRO_5004548070" description="Phosphoglycerate mutase family protein" evidence="1">
    <location>
        <begin position="25"/>
        <end position="189"/>
    </location>
</feature>
<reference evidence="2 3" key="1">
    <citation type="journal article" date="2013" name="PLoS ONE">
        <title>Genomic and secretomic analyses reveal unique features of the lignocellulolytic enzyme system of Penicillium decumbens.</title>
        <authorList>
            <person name="Liu G."/>
            <person name="Zhang L."/>
            <person name="Wei X."/>
            <person name="Zou G."/>
            <person name="Qin Y."/>
            <person name="Ma L."/>
            <person name="Li J."/>
            <person name="Zheng H."/>
            <person name="Wang S."/>
            <person name="Wang C."/>
            <person name="Xun L."/>
            <person name="Zhao G.-P."/>
            <person name="Zhou Z."/>
            <person name="Qu Y."/>
        </authorList>
    </citation>
    <scope>NUCLEOTIDE SEQUENCE [LARGE SCALE GENOMIC DNA]</scope>
    <source>
        <strain evidence="3">114-2 / CGMCC 5302</strain>
    </source>
</reference>
<evidence type="ECO:0008006" key="4">
    <source>
        <dbReference type="Google" id="ProtNLM"/>
    </source>
</evidence>
<dbReference type="InterPro" id="IPR001345">
    <property type="entry name" value="PG/BPGM_mutase_AS"/>
</dbReference>
<dbReference type="GO" id="GO:0003824">
    <property type="term" value="F:catalytic activity"/>
    <property type="evidence" value="ECO:0007669"/>
    <property type="project" value="InterPro"/>
</dbReference>
<evidence type="ECO:0000313" key="2">
    <source>
        <dbReference type="EMBL" id="EPS27708.1"/>
    </source>
</evidence>
<dbReference type="PROSITE" id="PS00175">
    <property type="entry name" value="PG_MUTASE"/>
    <property type="match status" value="1"/>
</dbReference>
<dbReference type="eggNOG" id="ENOG502SG07">
    <property type="taxonomic scope" value="Eukaryota"/>
</dbReference>
<evidence type="ECO:0000313" key="3">
    <source>
        <dbReference type="Proteomes" id="UP000019376"/>
    </source>
</evidence>
<dbReference type="HOGENOM" id="CLU_085795_3_1_1"/>
<accession>S8AP61</accession>
<proteinExistence type="predicted"/>
<gene>
    <name evidence="2" type="ORF">PDE_02652</name>
</gene>
<dbReference type="STRING" id="933388.S8AP61"/>
<protein>
    <recommendedName>
        <fullName evidence="4">Phosphoglycerate mutase family protein</fullName>
    </recommendedName>
</protein>
<dbReference type="PhylomeDB" id="S8AP61"/>
<dbReference type="Proteomes" id="UP000019376">
    <property type="component" value="Unassembled WGS sequence"/>
</dbReference>
<evidence type="ECO:0000256" key="1">
    <source>
        <dbReference type="SAM" id="SignalP"/>
    </source>
</evidence>
<sequence length="189" mass="21358">MRLHSMHIHILFPAFLGLALLAAATPATVYIIRHGEKPQNKHDHGLNLDGIKRSLCLREIFGDLSDYHIGHIMAPAVKRNGQHRRAYMTVLPLANDLGLEVDAHCSRKDTKCVAKTIRDYKGPGNILIAWRHSNMKGILERLGALGTISYPEDRFDLIWRIPYPYHEVTNVTSEYCPGLDSHPSLVIQH</sequence>
<name>S8AP61_PENO1</name>
<dbReference type="EMBL" id="KB644410">
    <property type="protein sequence ID" value="EPS27708.1"/>
    <property type="molecule type" value="Genomic_DNA"/>
</dbReference>
<feature type="signal peptide" evidence="1">
    <location>
        <begin position="1"/>
        <end position="24"/>
    </location>
</feature>
<keyword evidence="1" id="KW-0732">Signal</keyword>
<dbReference type="AlphaFoldDB" id="S8AP61"/>
<organism evidence="2 3">
    <name type="scientific">Penicillium oxalicum (strain 114-2 / CGMCC 5302)</name>
    <name type="common">Penicillium decumbens</name>
    <dbReference type="NCBI Taxonomy" id="933388"/>
    <lineage>
        <taxon>Eukaryota</taxon>
        <taxon>Fungi</taxon>
        <taxon>Dikarya</taxon>
        <taxon>Ascomycota</taxon>
        <taxon>Pezizomycotina</taxon>
        <taxon>Eurotiomycetes</taxon>
        <taxon>Eurotiomycetidae</taxon>
        <taxon>Eurotiales</taxon>
        <taxon>Aspergillaceae</taxon>
        <taxon>Penicillium</taxon>
    </lineage>
</organism>
<dbReference type="OrthoDB" id="425925at2759"/>